<gene>
    <name evidence="1" type="ORF">ACFPN2_14770</name>
</gene>
<dbReference type="RefSeq" id="WP_380597778.1">
    <property type="nucleotide sequence ID" value="NZ_JBHSDU010000003.1"/>
</dbReference>
<dbReference type="EMBL" id="JBHSDU010000003">
    <property type="protein sequence ID" value="MFC4310353.1"/>
    <property type="molecule type" value="Genomic_DNA"/>
</dbReference>
<proteinExistence type="predicted"/>
<comment type="caution">
    <text evidence="1">The sequence shown here is derived from an EMBL/GenBank/DDBJ whole genome shotgun (WGS) entry which is preliminary data.</text>
</comment>
<protein>
    <submittedName>
        <fullName evidence="1">Uncharacterized protein</fullName>
    </submittedName>
</protein>
<evidence type="ECO:0000313" key="1">
    <source>
        <dbReference type="EMBL" id="MFC4310353.1"/>
    </source>
</evidence>
<reference evidence="2" key="1">
    <citation type="journal article" date="2019" name="Int. J. Syst. Evol. Microbiol.">
        <title>The Global Catalogue of Microorganisms (GCM) 10K type strain sequencing project: providing services to taxonomists for standard genome sequencing and annotation.</title>
        <authorList>
            <consortium name="The Broad Institute Genomics Platform"/>
            <consortium name="The Broad Institute Genome Sequencing Center for Infectious Disease"/>
            <person name="Wu L."/>
            <person name="Ma J."/>
        </authorList>
    </citation>
    <scope>NUCLEOTIDE SEQUENCE [LARGE SCALE GENOMIC DNA]</scope>
    <source>
        <strain evidence="2">CGMCC 1.10759</strain>
    </source>
</reference>
<dbReference type="Proteomes" id="UP001595904">
    <property type="component" value="Unassembled WGS sequence"/>
</dbReference>
<sequence length="130" mass="14307">MTKAGKRNVLALVVALCVGAAGLLAWGMLMSEFDTTHIEEIDTALAALEQIRAKAAPDEAEGSEMLADIEEHETVLDILAIHVFRLRGESSKEVQQTLARIRAYREKYPRTTSMPELDAAVREALGQRSE</sequence>
<keyword evidence="2" id="KW-1185">Reference proteome</keyword>
<organism evidence="1 2">
    <name type="scientific">Steroidobacter flavus</name>
    <dbReference type="NCBI Taxonomy" id="1842136"/>
    <lineage>
        <taxon>Bacteria</taxon>
        <taxon>Pseudomonadati</taxon>
        <taxon>Pseudomonadota</taxon>
        <taxon>Gammaproteobacteria</taxon>
        <taxon>Steroidobacterales</taxon>
        <taxon>Steroidobacteraceae</taxon>
        <taxon>Steroidobacter</taxon>
    </lineage>
</organism>
<accession>A0ABV8STR9</accession>
<evidence type="ECO:0000313" key="2">
    <source>
        <dbReference type="Proteomes" id="UP001595904"/>
    </source>
</evidence>
<name>A0ABV8STR9_9GAMM</name>